<protein>
    <recommendedName>
        <fullName evidence="5">Lipoprotein</fullName>
    </recommendedName>
</protein>
<organism evidence="3 4">
    <name type="scientific">Staphylococcus pasteuri</name>
    <dbReference type="NCBI Taxonomy" id="45972"/>
    <lineage>
        <taxon>Bacteria</taxon>
        <taxon>Bacillati</taxon>
        <taxon>Bacillota</taxon>
        <taxon>Bacilli</taxon>
        <taxon>Bacillales</taxon>
        <taxon>Staphylococcaceae</taxon>
        <taxon>Staphylococcus</taxon>
    </lineage>
</organism>
<feature type="compositionally biased region" description="Acidic residues" evidence="1">
    <location>
        <begin position="294"/>
        <end position="303"/>
    </location>
</feature>
<evidence type="ECO:0008006" key="5">
    <source>
        <dbReference type="Google" id="ProtNLM"/>
    </source>
</evidence>
<evidence type="ECO:0000313" key="4">
    <source>
        <dbReference type="Proteomes" id="UP000182665"/>
    </source>
</evidence>
<dbReference type="EMBL" id="FPKT01000002">
    <property type="protein sequence ID" value="SFZ74316.1"/>
    <property type="molecule type" value="Genomic_DNA"/>
</dbReference>
<feature type="compositionally biased region" description="Acidic residues" evidence="1">
    <location>
        <begin position="215"/>
        <end position="239"/>
    </location>
</feature>
<name>A0ABY1H4R2_9STAP</name>
<dbReference type="Proteomes" id="UP000182665">
    <property type="component" value="Unassembled WGS sequence"/>
</dbReference>
<keyword evidence="2" id="KW-0732">Signal</keyword>
<feature type="region of interest" description="Disordered" evidence="1">
    <location>
        <begin position="212"/>
        <end position="303"/>
    </location>
</feature>
<dbReference type="PROSITE" id="PS51257">
    <property type="entry name" value="PROKAR_LIPOPROTEIN"/>
    <property type="match status" value="1"/>
</dbReference>
<sequence length="303" mass="33319">MKKVAGALLTASLLLAGCSFGNNDNDKGSSKVSDDSTSESNSNSDNKSNNNQSSQSSSSSNNSSSNHSKSQQEDTNSEEYYAKVWLTALDSYRGSKESQFEDLEIQHGDASNGLVNPYMPKNSARLPEGTQVLLPSVNAAGQVVYKNNNDGTITLYNVPSHFQGKEWVTPSYSDRETQRIIDEAKTVKLYDASQSEIDKMLKYMSSEEVKGFGEPIDENQDFSESDDSDDSDSSSDSEDTTVTRDNVIDKVEDYEGHKLDTDTYTYKEPEKNSDGEWGFSFTDKDGDLAGSYIVDEDGNVTKL</sequence>
<evidence type="ECO:0000313" key="3">
    <source>
        <dbReference type="EMBL" id="SFZ74316.1"/>
    </source>
</evidence>
<evidence type="ECO:0000256" key="2">
    <source>
        <dbReference type="SAM" id="SignalP"/>
    </source>
</evidence>
<feature type="compositionally biased region" description="Basic and acidic residues" evidence="1">
    <location>
        <begin position="246"/>
        <end position="274"/>
    </location>
</feature>
<feature type="region of interest" description="Disordered" evidence="1">
    <location>
        <begin position="20"/>
        <end position="77"/>
    </location>
</feature>
<feature type="compositionally biased region" description="Low complexity" evidence="1">
    <location>
        <begin position="38"/>
        <end position="69"/>
    </location>
</feature>
<proteinExistence type="predicted"/>
<feature type="chain" id="PRO_5045148917" description="Lipoprotein" evidence="2">
    <location>
        <begin position="22"/>
        <end position="303"/>
    </location>
</feature>
<keyword evidence="4" id="KW-1185">Reference proteome</keyword>
<comment type="caution">
    <text evidence="3">The sequence shown here is derived from an EMBL/GenBank/DDBJ whole genome shotgun (WGS) entry which is preliminary data.</text>
</comment>
<accession>A0ABY1H4R2</accession>
<reference evidence="3 4" key="1">
    <citation type="submission" date="2016-11" db="EMBL/GenBank/DDBJ databases">
        <authorList>
            <person name="Varghese N."/>
            <person name="Submissions S."/>
        </authorList>
    </citation>
    <scope>NUCLEOTIDE SEQUENCE [LARGE SCALE GENOMIC DNA]</scope>
    <source>
        <strain evidence="3 4">NFIX07</strain>
    </source>
</reference>
<evidence type="ECO:0000256" key="1">
    <source>
        <dbReference type="SAM" id="MobiDB-lite"/>
    </source>
</evidence>
<gene>
    <name evidence="3" type="ORF">SAMN03097721_00795</name>
</gene>
<feature type="compositionally biased region" description="Basic and acidic residues" evidence="1">
    <location>
        <begin position="24"/>
        <end position="34"/>
    </location>
</feature>
<feature type="signal peptide" evidence="2">
    <location>
        <begin position="1"/>
        <end position="21"/>
    </location>
</feature>